<accession>A0ABT9IZQ7</accession>
<evidence type="ECO:0000256" key="5">
    <source>
        <dbReference type="ARBA" id="ARBA00012213"/>
    </source>
</evidence>
<dbReference type="EC" id="4.1.1.112" evidence="6"/>
<evidence type="ECO:0000313" key="14">
    <source>
        <dbReference type="Proteomes" id="UP001231941"/>
    </source>
</evidence>
<dbReference type="InterPro" id="IPR005493">
    <property type="entry name" value="RraA/RraA-like"/>
</dbReference>
<protein>
    <recommendedName>
        <fullName evidence="7">Putative 4-hydroxy-4-methyl-2-oxoglutarate aldolase</fullName>
        <ecNumber evidence="6">4.1.1.112</ecNumber>
        <ecNumber evidence="5">4.1.3.17</ecNumber>
    </recommendedName>
    <alternativeName>
        <fullName evidence="11">Oxaloacetate decarboxylase</fullName>
    </alternativeName>
    <alternativeName>
        <fullName evidence="9">Regulator of ribonuclease activity homolog</fullName>
    </alternativeName>
    <alternativeName>
        <fullName evidence="10">RraA-like protein</fullName>
    </alternativeName>
</protein>
<comment type="catalytic activity">
    <reaction evidence="1">
        <text>4-hydroxy-4-methyl-2-oxoglutarate = 2 pyruvate</text>
        <dbReference type="Rhea" id="RHEA:22748"/>
        <dbReference type="ChEBI" id="CHEBI:15361"/>
        <dbReference type="ChEBI" id="CHEBI:58276"/>
        <dbReference type="EC" id="4.1.3.17"/>
    </reaction>
</comment>
<dbReference type="PANTHER" id="PTHR33254">
    <property type="entry name" value="4-HYDROXY-4-METHYL-2-OXOGLUTARATE ALDOLASE 3-RELATED"/>
    <property type="match status" value="1"/>
</dbReference>
<evidence type="ECO:0000256" key="1">
    <source>
        <dbReference type="ARBA" id="ARBA00001342"/>
    </source>
</evidence>
<comment type="function">
    <text evidence="8">Catalyzes the aldol cleavage of 4-hydroxy-4-methyl-2-oxoglutarate (HMG) into 2 molecules of pyruvate. Also contains a secondary oxaloacetate (OAA) decarboxylase activity due to the common pyruvate enolate transition state formed following C-C bond cleavage in the retro-aldol and decarboxylation reactions.</text>
</comment>
<organism evidence="13 14">
    <name type="scientific">Chengkuizengella axinellae</name>
    <dbReference type="NCBI Taxonomy" id="3064388"/>
    <lineage>
        <taxon>Bacteria</taxon>
        <taxon>Bacillati</taxon>
        <taxon>Bacillota</taxon>
        <taxon>Bacilli</taxon>
        <taxon>Bacillales</taxon>
        <taxon>Paenibacillaceae</taxon>
        <taxon>Chengkuizengella</taxon>
    </lineage>
</organism>
<evidence type="ECO:0000313" key="13">
    <source>
        <dbReference type="EMBL" id="MDP5274803.1"/>
    </source>
</evidence>
<dbReference type="SUPFAM" id="SSF89562">
    <property type="entry name" value="RraA-like"/>
    <property type="match status" value="1"/>
</dbReference>
<comment type="caution">
    <text evidence="13">The sequence shown here is derived from an EMBL/GenBank/DDBJ whole genome shotgun (WGS) entry which is preliminary data.</text>
</comment>
<dbReference type="Pfam" id="PF03737">
    <property type="entry name" value="RraA-like"/>
    <property type="match status" value="1"/>
</dbReference>
<evidence type="ECO:0000256" key="9">
    <source>
        <dbReference type="ARBA" id="ARBA00029596"/>
    </source>
</evidence>
<reference evidence="13 14" key="1">
    <citation type="submission" date="2023-08" db="EMBL/GenBank/DDBJ databases">
        <authorList>
            <person name="Park J.-S."/>
        </authorList>
    </citation>
    <scope>NUCLEOTIDE SEQUENCE [LARGE SCALE GENOMIC DNA]</scope>
    <source>
        <strain evidence="13 14">2205SS18-9</strain>
    </source>
</reference>
<evidence type="ECO:0000256" key="3">
    <source>
        <dbReference type="ARBA" id="ARBA00008621"/>
    </source>
</evidence>
<dbReference type="Proteomes" id="UP001231941">
    <property type="component" value="Unassembled WGS sequence"/>
</dbReference>
<dbReference type="EMBL" id="JAVAMP010000004">
    <property type="protein sequence ID" value="MDP5274803.1"/>
    <property type="molecule type" value="Genomic_DNA"/>
</dbReference>
<dbReference type="PANTHER" id="PTHR33254:SF4">
    <property type="entry name" value="4-HYDROXY-4-METHYL-2-OXOGLUTARATE ALDOLASE 3-RELATED"/>
    <property type="match status" value="1"/>
</dbReference>
<name>A0ABT9IZQ7_9BACL</name>
<evidence type="ECO:0000256" key="7">
    <source>
        <dbReference type="ARBA" id="ARBA00016549"/>
    </source>
</evidence>
<comment type="cofactor">
    <cofactor evidence="2">
        <name>a divalent metal cation</name>
        <dbReference type="ChEBI" id="CHEBI:60240"/>
    </cofactor>
</comment>
<evidence type="ECO:0000256" key="11">
    <source>
        <dbReference type="ARBA" id="ARBA00032305"/>
    </source>
</evidence>
<evidence type="ECO:0000256" key="12">
    <source>
        <dbReference type="ARBA" id="ARBA00047973"/>
    </source>
</evidence>
<comment type="catalytic activity">
    <reaction evidence="12">
        <text>oxaloacetate + H(+) = pyruvate + CO2</text>
        <dbReference type="Rhea" id="RHEA:15641"/>
        <dbReference type="ChEBI" id="CHEBI:15361"/>
        <dbReference type="ChEBI" id="CHEBI:15378"/>
        <dbReference type="ChEBI" id="CHEBI:16452"/>
        <dbReference type="ChEBI" id="CHEBI:16526"/>
        <dbReference type="EC" id="4.1.1.112"/>
    </reaction>
</comment>
<dbReference type="RefSeq" id="WP_305992107.1">
    <property type="nucleotide sequence ID" value="NZ_JAVAMP010000004.1"/>
</dbReference>
<sequence length="221" mass="24330">MSERITVSKFDKLSIILHSAVISDVLDDLGYTNQVVHSGLKGLDSNSVVMGRAFTVLAVDVYQQPESPYQKQMEAVDHLKKGDLFVVTTNGSTRSAFWGELLSTSARARGARGAIVDGLTRDTAKIIEMKFPVFTKGFIPIDSKGRNEVIDYNVPIECGGVKIQPDDLMFGDRDGIVVVPQKVESLVIQKALEKLEAEDKVREKLLEGVTTEEVYKELGVL</sequence>
<dbReference type="Gene3D" id="3.50.30.40">
    <property type="entry name" value="Ribonuclease E inhibitor RraA/RraA-like"/>
    <property type="match status" value="1"/>
</dbReference>
<keyword evidence="14" id="KW-1185">Reference proteome</keyword>
<comment type="subunit">
    <text evidence="4">Homotrimer.</text>
</comment>
<evidence type="ECO:0000256" key="8">
    <source>
        <dbReference type="ARBA" id="ARBA00025046"/>
    </source>
</evidence>
<gene>
    <name evidence="13" type="ORF">Q5Y73_11845</name>
</gene>
<comment type="similarity">
    <text evidence="3">Belongs to the class II aldolase/RraA-like family.</text>
</comment>
<dbReference type="EC" id="4.1.3.17" evidence="5"/>
<evidence type="ECO:0000256" key="2">
    <source>
        <dbReference type="ARBA" id="ARBA00001968"/>
    </source>
</evidence>
<dbReference type="CDD" id="cd16841">
    <property type="entry name" value="RraA_family"/>
    <property type="match status" value="1"/>
</dbReference>
<evidence type="ECO:0000256" key="6">
    <source>
        <dbReference type="ARBA" id="ARBA00012947"/>
    </source>
</evidence>
<evidence type="ECO:0000256" key="4">
    <source>
        <dbReference type="ARBA" id="ARBA00011233"/>
    </source>
</evidence>
<evidence type="ECO:0000256" key="10">
    <source>
        <dbReference type="ARBA" id="ARBA00030169"/>
    </source>
</evidence>
<dbReference type="InterPro" id="IPR036704">
    <property type="entry name" value="RraA/RraA-like_sf"/>
</dbReference>
<proteinExistence type="inferred from homology"/>